<protein>
    <submittedName>
        <fullName evidence="6">Short-chain dehydrogenase</fullName>
    </submittedName>
</protein>
<dbReference type="SUPFAM" id="SSF51735">
    <property type="entry name" value="NAD(P)-binding Rossmann-fold domains"/>
    <property type="match status" value="1"/>
</dbReference>
<dbReference type="Pfam" id="PF00106">
    <property type="entry name" value="adh_short"/>
    <property type="match status" value="1"/>
</dbReference>
<dbReference type="PANTHER" id="PTHR43391">
    <property type="entry name" value="RETINOL DEHYDROGENASE-RELATED"/>
    <property type="match status" value="1"/>
</dbReference>
<dbReference type="NCBIfam" id="NF005495">
    <property type="entry name" value="PRK07109.1"/>
    <property type="match status" value="1"/>
</dbReference>
<sequence length="344" mass="37340">MPLRLKPLHEQTLVITGATTGIGLATARMAADHGARLVVAARDEASLIRLADETRRRGSDTLHVVVDVGDEEQVAQLADAAIERFGAFDTWINNAGVSLYGPLLDVPTTDFHRLFDTNFWGVVYGSREAARHLRKRHDGYGGAIINLGSLVSDRAIPLQGMYSASKQAVRGFTDALRMELEEAGAPVAVTLVKPGSIATPFPQHAQNYLNEEPTLPPPLYDPGVVARSILHCAEVPRRDIYVGGGGRLLSVLGQYAPHLTDKMMEKTLFNRQKSGRPEYRQRFALHDPATDNRERGDYAAHVADSSLYTEASMHPLMTATVVASAALGIAALVSWASSTRSSLH</sequence>
<dbReference type="InterPro" id="IPR002347">
    <property type="entry name" value="SDR_fam"/>
</dbReference>
<dbReference type="PRINTS" id="PR00080">
    <property type="entry name" value="SDRFAMILY"/>
</dbReference>
<dbReference type="PANTHER" id="PTHR43391:SF82">
    <property type="entry name" value="OXIDOREDUCTASE SADH-RELATED"/>
    <property type="match status" value="1"/>
</dbReference>
<dbReference type="AlphaFoldDB" id="A0A1I7I9H6"/>
<comment type="similarity">
    <text evidence="1 3">Belongs to the short-chain dehydrogenases/reductases (SDR) family.</text>
</comment>
<evidence type="ECO:0000256" key="2">
    <source>
        <dbReference type="ARBA" id="ARBA00023002"/>
    </source>
</evidence>
<organism evidence="6 7">
    <name type="scientific">Halomonas korlensis</name>
    <dbReference type="NCBI Taxonomy" id="463301"/>
    <lineage>
        <taxon>Bacteria</taxon>
        <taxon>Pseudomonadati</taxon>
        <taxon>Pseudomonadota</taxon>
        <taxon>Gammaproteobacteria</taxon>
        <taxon>Oceanospirillales</taxon>
        <taxon>Halomonadaceae</taxon>
        <taxon>Halomonas</taxon>
    </lineage>
</organism>
<gene>
    <name evidence="6" type="ORF">SAMN04487955_106140</name>
</gene>
<evidence type="ECO:0000313" key="7">
    <source>
        <dbReference type="Proteomes" id="UP000198693"/>
    </source>
</evidence>
<dbReference type="Proteomes" id="UP000198693">
    <property type="component" value="Unassembled WGS sequence"/>
</dbReference>
<dbReference type="InterPro" id="IPR036291">
    <property type="entry name" value="NAD(P)-bd_dom_sf"/>
</dbReference>
<feature type="transmembrane region" description="Helical" evidence="4">
    <location>
        <begin position="316"/>
        <end position="336"/>
    </location>
</feature>
<dbReference type="PRINTS" id="PR00081">
    <property type="entry name" value="GDHRDH"/>
</dbReference>
<dbReference type="CDD" id="cd05360">
    <property type="entry name" value="SDR_c3"/>
    <property type="match status" value="1"/>
</dbReference>
<dbReference type="PROSITE" id="PS00061">
    <property type="entry name" value="ADH_SHORT"/>
    <property type="match status" value="1"/>
</dbReference>
<dbReference type="STRING" id="463301.SAMN04487955_106140"/>
<evidence type="ECO:0000313" key="6">
    <source>
        <dbReference type="EMBL" id="SFU69577.1"/>
    </source>
</evidence>
<dbReference type="GO" id="GO:0016491">
    <property type="term" value="F:oxidoreductase activity"/>
    <property type="evidence" value="ECO:0007669"/>
    <property type="project" value="UniProtKB-KW"/>
</dbReference>
<evidence type="ECO:0000256" key="1">
    <source>
        <dbReference type="ARBA" id="ARBA00006484"/>
    </source>
</evidence>
<accession>A0A1I7I9H6</accession>
<feature type="domain" description="Ketoreductase" evidence="5">
    <location>
        <begin position="11"/>
        <end position="200"/>
    </location>
</feature>
<evidence type="ECO:0000256" key="4">
    <source>
        <dbReference type="SAM" id="Phobius"/>
    </source>
</evidence>
<reference evidence="7" key="1">
    <citation type="submission" date="2016-10" db="EMBL/GenBank/DDBJ databases">
        <authorList>
            <person name="Varghese N."/>
            <person name="Submissions S."/>
        </authorList>
    </citation>
    <scope>NUCLEOTIDE SEQUENCE [LARGE SCALE GENOMIC DNA]</scope>
    <source>
        <strain evidence="7">CGMCC 1.6981</strain>
    </source>
</reference>
<dbReference type="RefSeq" id="WP_089795492.1">
    <property type="nucleotide sequence ID" value="NZ_FPBP01000006.1"/>
</dbReference>
<keyword evidence="2" id="KW-0560">Oxidoreductase</keyword>
<dbReference type="Gene3D" id="3.40.50.720">
    <property type="entry name" value="NAD(P)-binding Rossmann-like Domain"/>
    <property type="match status" value="1"/>
</dbReference>
<proteinExistence type="inferred from homology"/>
<evidence type="ECO:0000259" key="5">
    <source>
        <dbReference type="SMART" id="SM00822"/>
    </source>
</evidence>
<dbReference type="InterPro" id="IPR020904">
    <property type="entry name" value="Sc_DH/Rdtase_CS"/>
</dbReference>
<dbReference type="SMART" id="SM00822">
    <property type="entry name" value="PKS_KR"/>
    <property type="match status" value="1"/>
</dbReference>
<evidence type="ECO:0000256" key="3">
    <source>
        <dbReference type="RuleBase" id="RU000363"/>
    </source>
</evidence>
<keyword evidence="4" id="KW-0812">Transmembrane</keyword>
<dbReference type="OrthoDB" id="7301144at2"/>
<name>A0A1I7I9H6_9GAMM</name>
<keyword evidence="7" id="KW-1185">Reference proteome</keyword>
<keyword evidence="4" id="KW-0472">Membrane</keyword>
<keyword evidence="4" id="KW-1133">Transmembrane helix</keyword>
<dbReference type="InterPro" id="IPR057326">
    <property type="entry name" value="KR_dom"/>
</dbReference>
<dbReference type="EMBL" id="FPBP01000006">
    <property type="protein sequence ID" value="SFU69577.1"/>
    <property type="molecule type" value="Genomic_DNA"/>
</dbReference>